<reference evidence="1 2" key="1">
    <citation type="submission" date="2016-07" db="EMBL/GenBank/DDBJ databases">
        <title>Genome and transcriptome analysis of iron-reducing fermentative bacteria Anoxybacter fermentans.</title>
        <authorList>
            <person name="Zeng X."/>
            <person name="Shao Z."/>
        </authorList>
    </citation>
    <scope>NUCLEOTIDE SEQUENCE [LARGE SCALE GENOMIC DNA]</scope>
    <source>
        <strain evidence="1 2">DY22613</strain>
    </source>
</reference>
<dbReference type="Proteomes" id="UP000267250">
    <property type="component" value="Chromosome"/>
</dbReference>
<name>A0A3S9SY03_9FIRM</name>
<evidence type="ECO:0000313" key="2">
    <source>
        <dbReference type="Proteomes" id="UP000267250"/>
    </source>
</evidence>
<keyword evidence="2" id="KW-1185">Reference proteome</keyword>
<dbReference type="EMBL" id="CP016379">
    <property type="protein sequence ID" value="AZR73207.1"/>
    <property type="molecule type" value="Genomic_DNA"/>
</dbReference>
<proteinExistence type="predicted"/>
<dbReference type="Gene3D" id="3.90.920.10">
    <property type="entry name" value="DNA primase, PRIM domain"/>
    <property type="match status" value="1"/>
</dbReference>
<organism evidence="1 2">
    <name type="scientific">Anoxybacter fermentans</name>
    <dbReference type="NCBI Taxonomy" id="1323375"/>
    <lineage>
        <taxon>Bacteria</taxon>
        <taxon>Bacillati</taxon>
        <taxon>Bacillota</taxon>
        <taxon>Clostridia</taxon>
        <taxon>Halanaerobiales</taxon>
        <taxon>Anoxybacter</taxon>
    </lineage>
</organism>
<accession>A0A3S9SY03</accession>
<sequence length="80" mass="9382">MEGIVAKEKTIPYLPGRKSPISTPLYWEKVEPSINPENFNLKTISKRFKEMDDLFAPVLYEKQRIDEALEILQRDFPTVK</sequence>
<dbReference type="KEGG" id="aft:BBF96_07295"/>
<dbReference type="AlphaFoldDB" id="A0A3S9SY03"/>
<dbReference type="RefSeq" id="WP_127016540.1">
    <property type="nucleotide sequence ID" value="NZ_CP016379.1"/>
</dbReference>
<gene>
    <name evidence="1" type="ORF">BBF96_07295</name>
</gene>
<dbReference type="OrthoDB" id="9802472at2"/>
<evidence type="ECO:0000313" key="1">
    <source>
        <dbReference type="EMBL" id="AZR73207.1"/>
    </source>
</evidence>
<protein>
    <submittedName>
        <fullName evidence="1">Uncharacterized protein</fullName>
    </submittedName>
</protein>